<dbReference type="STRING" id="1298594.GCA_001312465_01998"/>
<dbReference type="GO" id="GO:0051920">
    <property type="term" value="F:peroxiredoxin activity"/>
    <property type="evidence" value="ECO:0007669"/>
    <property type="project" value="InterPro"/>
</dbReference>
<dbReference type="SUPFAM" id="SSF69118">
    <property type="entry name" value="AhpD-like"/>
    <property type="match status" value="1"/>
</dbReference>
<keyword evidence="3" id="KW-1185">Reference proteome</keyword>
<dbReference type="PANTHER" id="PTHR33570:SF2">
    <property type="entry name" value="CARBOXYMUCONOLACTONE DECARBOXYLASE-LIKE DOMAIN-CONTAINING PROTEIN"/>
    <property type="match status" value="1"/>
</dbReference>
<evidence type="ECO:0000313" key="2">
    <source>
        <dbReference type="EMBL" id="PQL20330.1"/>
    </source>
</evidence>
<sequence>MSKSEFAQAYTERMFPDIAAPAGYIDPEFEVLFDNFAFDEVITEEDRNVPSKDRFLAILATLVGAQAVDEYALMLPAALNFGLIPDEVVELIYQAVPYLGIGRVRPFFKVTNKIFDYRGETIRNPERSTVTRGSRLAKGIEKQVEIFGESVRNLHQEGPEEIRHINKWLANMFGDYYTRKGLSVAHREMITFCFLSAQGGCEVQLKAHIQGNLNVGNSKQYLINIASQCVPYIGYPRTLNALRCIQESATAWEAKQ</sequence>
<reference evidence="2 3" key="1">
    <citation type="submission" date="2018-01" db="EMBL/GenBank/DDBJ databases">
        <title>Draft genome sequences of clinical isolates and type strains of oral Veillonella including Veillonella infantum sp., nov.</title>
        <authorList>
            <person name="Mashima I."/>
            <person name="Liao Y.-C."/>
            <person name="Sabharwal A."/>
            <person name="Haase E.M."/>
            <person name="Nakazawa F."/>
            <person name="Scannapieco F.A."/>
        </authorList>
    </citation>
    <scope>NUCLEOTIDE SEQUENCE [LARGE SCALE GENOMIC DNA]</scope>
    <source>
        <strain evidence="2 3">JCM 15641</strain>
    </source>
</reference>
<name>A0A2S7ZAU0_9FIRM</name>
<proteinExistence type="predicted"/>
<dbReference type="PANTHER" id="PTHR33570">
    <property type="entry name" value="4-CARBOXYMUCONOLACTONE DECARBOXYLASE FAMILY PROTEIN"/>
    <property type="match status" value="1"/>
</dbReference>
<dbReference type="InterPro" id="IPR003779">
    <property type="entry name" value="CMD-like"/>
</dbReference>
<dbReference type="Proteomes" id="UP000237916">
    <property type="component" value="Unassembled WGS sequence"/>
</dbReference>
<dbReference type="OrthoDB" id="9802489at2"/>
<dbReference type="Pfam" id="PF02627">
    <property type="entry name" value="CMD"/>
    <property type="match status" value="2"/>
</dbReference>
<dbReference type="EMBL" id="PPDB01000003">
    <property type="protein sequence ID" value="PQL20330.1"/>
    <property type="molecule type" value="Genomic_DNA"/>
</dbReference>
<comment type="caution">
    <text evidence="2">The sequence shown here is derived from an EMBL/GenBank/DDBJ whole genome shotgun (WGS) entry which is preliminary data.</text>
</comment>
<dbReference type="InterPro" id="IPR029032">
    <property type="entry name" value="AhpD-like"/>
</dbReference>
<gene>
    <name evidence="2" type="ORF">VEHSUH05_04500</name>
</gene>
<evidence type="ECO:0000259" key="1">
    <source>
        <dbReference type="Pfam" id="PF02627"/>
    </source>
</evidence>
<protein>
    <submittedName>
        <fullName evidence="2">Carboxymuconolactone decarboxylase family protein</fullName>
    </submittedName>
</protein>
<feature type="domain" description="Carboxymuconolactone decarboxylase-like" evidence="1">
    <location>
        <begin position="168"/>
        <end position="247"/>
    </location>
</feature>
<dbReference type="InterPro" id="IPR052512">
    <property type="entry name" value="4CMD/NDH-1_regulator"/>
</dbReference>
<dbReference type="AlphaFoldDB" id="A0A2S7ZAU0"/>
<dbReference type="Gene3D" id="1.20.1290.10">
    <property type="entry name" value="AhpD-like"/>
    <property type="match status" value="1"/>
</dbReference>
<evidence type="ECO:0000313" key="3">
    <source>
        <dbReference type="Proteomes" id="UP000237916"/>
    </source>
</evidence>
<feature type="domain" description="Carboxymuconolactone decarboxylase-like" evidence="1">
    <location>
        <begin position="27"/>
        <end position="111"/>
    </location>
</feature>
<dbReference type="RefSeq" id="WP_038117513.1">
    <property type="nucleotide sequence ID" value="NZ_PPDB01000003.1"/>
</dbReference>
<organism evidence="2 3">
    <name type="scientific">Veillonella denticariosi JCM 15641</name>
    <dbReference type="NCBI Taxonomy" id="1298594"/>
    <lineage>
        <taxon>Bacteria</taxon>
        <taxon>Bacillati</taxon>
        <taxon>Bacillota</taxon>
        <taxon>Negativicutes</taxon>
        <taxon>Veillonellales</taxon>
        <taxon>Veillonellaceae</taxon>
        <taxon>Veillonella</taxon>
    </lineage>
</organism>
<accession>A0A2S7ZAU0</accession>